<dbReference type="HOGENOM" id="CLU_2559420_0_0_1"/>
<sequence length="82" mass="9276">MGRVGMETFSWGAELPESAFFLFPRGGVIDGADATFISLTALFEECIELYQGGWLLFGMALEGPRYVLIPWYDQPEWDPFCD</sequence>
<dbReference type="InParanoid" id="B2WN18"/>
<reference evidence="2" key="1">
    <citation type="journal article" date="2013" name="G3 (Bethesda)">
        <title>Comparative genomics of a plant-pathogenic fungus, Pyrenophora tritici-repentis, reveals transduplication and the impact of repeat elements on pathogenicity and population divergence.</title>
        <authorList>
            <person name="Manning V.A."/>
            <person name="Pandelova I."/>
            <person name="Dhillon B."/>
            <person name="Wilhelm L.J."/>
            <person name="Goodwin S.B."/>
            <person name="Berlin A.M."/>
            <person name="Figueroa M."/>
            <person name="Freitag M."/>
            <person name="Hane J.K."/>
            <person name="Henrissat B."/>
            <person name="Holman W.H."/>
            <person name="Kodira C.D."/>
            <person name="Martin J."/>
            <person name="Oliver R.P."/>
            <person name="Robbertse B."/>
            <person name="Schackwitz W."/>
            <person name="Schwartz D.C."/>
            <person name="Spatafora J.W."/>
            <person name="Turgeon B.G."/>
            <person name="Yandava C."/>
            <person name="Young S."/>
            <person name="Zhou S."/>
            <person name="Zeng Q."/>
            <person name="Grigoriev I.V."/>
            <person name="Ma L.-J."/>
            <person name="Ciuffetti L.M."/>
        </authorList>
    </citation>
    <scope>NUCLEOTIDE SEQUENCE [LARGE SCALE GENOMIC DNA]</scope>
    <source>
        <strain evidence="2">Pt-1C-BFP</strain>
    </source>
</reference>
<dbReference type="EMBL" id="DS231631">
    <property type="protein sequence ID" value="EDU44517.1"/>
    <property type="molecule type" value="Genomic_DNA"/>
</dbReference>
<organism evidence="1 2">
    <name type="scientific">Pyrenophora tritici-repentis (strain Pt-1C-BFP)</name>
    <name type="common">Wheat tan spot fungus</name>
    <name type="synonym">Drechslera tritici-repentis</name>
    <dbReference type="NCBI Taxonomy" id="426418"/>
    <lineage>
        <taxon>Eukaryota</taxon>
        <taxon>Fungi</taxon>
        <taxon>Dikarya</taxon>
        <taxon>Ascomycota</taxon>
        <taxon>Pezizomycotina</taxon>
        <taxon>Dothideomycetes</taxon>
        <taxon>Pleosporomycetidae</taxon>
        <taxon>Pleosporales</taxon>
        <taxon>Pleosporineae</taxon>
        <taxon>Pleosporaceae</taxon>
        <taxon>Pyrenophora</taxon>
    </lineage>
</organism>
<evidence type="ECO:0000313" key="1">
    <source>
        <dbReference type="EMBL" id="EDU44517.1"/>
    </source>
</evidence>
<dbReference type="AlphaFoldDB" id="B2WN18"/>
<accession>B2WN18</accession>
<dbReference type="Proteomes" id="UP000001471">
    <property type="component" value="Unassembled WGS sequence"/>
</dbReference>
<evidence type="ECO:0000313" key="2">
    <source>
        <dbReference type="Proteomes" id="UP000001471"/>
    </source>
</evidence>
<protein>
    <submittedName>
        <fullName evidence="1">Uncharacterized protein</fullName>
    </submittedName>
</protein>
<name>B2WN18_PYRTR</name>
<gene>
    <name evidence="1" type="ORF">PTRG_11467</name>
</gene>
<proteinExistence type="predicted"/>